<dbReference type="GeneTree" id="ENSGT01110000269183"/>
<feature type="signal peptide" evidence="3">
    <location>
        <begin position="1"/>
        <end position="20"/>
    </location>
</feature>
<dbReference type="Ensembl" id="ENSMZET00005027818.1">
    <property type="protein sequence ID" value="ENSMZEP00005026953.1"/>
    <property type="gene ID" value="ENSMZEG00005020107.1"/>
</dbReference>
<evidence type="ECO:0000313" key="4">
    <source>
        <dbReference type="Ensembl" id="ENSMZEP00005026953.1"/>
    </source>
</evidence>
<proteinExistence type="predicted"/>
<dbReference type="STRING" id="106582.ENSMZEP00005026953"/>
<reference evidence="4" key="2">
    <citation type="submission" date="2025-08" db="UniProtKB">
        <authorList>
            <consortium name="Ensembl"/>
        </authorList>
    </citation>
    <scope>IDENTIFICATION</scope>
</reference>
<keyword evidence="2" id="KW-0677">Repeat</keyword>
<keyword evidence="5" id="KW-1185">Reference proteome</keyword>
<keyword evidence="3" id="KW-0732">Signal</keyword>
<dbReference type="SMART" id="SM00368">
    <property type="entry name" value="LRR_RI"/>
    <property type="match status" value="2"/>
</dbReference>
<dbReference type="SUPFAM" id="SSF52047">
    <property type="entry name" value="RNI-like"/>
    <property type="match status" value="1"/>
</dbReference>
<dbReference type="InterPro" id="IPR032675">
    <property type="entry name" value="LRR_dom_sf"/>
</dbReference>
<reference evidence="4" key="3">
    <citation type="submission" date="2025-09" db="UniProtKB">
        <authorList>
            <consortium name="Ensembl"/>
        </authorList>
    </citation>
    <scope>IDENTIFICATION</scope>
</reference>
<dbReference type="InterPro" id="IPR051261">
    <property type="entry name" value="NLR"/>
</dbReference>
<evidence type="ECO:0000256" key="3">
    <source>
        <dbReference type="SAM" id="SignalP"/>
    </source>
</evidence>
<evidence type="ECO:0000256" key="2">
    <source>
        <dbReference type="ARBA" id="ARBA00022737"/>
    </source>
</evidence>
<dbReference type="PANTHER" id="PTHR24106">
    <property type="entry name" value="NACHT, LRR AND CARD DOMAINS-CONTAINING"/>
    <property type="match status" value="1"/>
</dbReference>
<dbReference type="Proteomes" id="UP000265160">
    <property type="component" value="LG9"/>
</dbReference>
<organism evidence="4 5">
    <name type="scientific">Maylandia zebra</name>
    <name type="common">zebra mbuna</name>
    <dbReference type="NCBI Taxonomy" id="106582"/>
    <lineage>
        <taxon>Eukaryota</taxon>
        <taxon>Metazoa</taxon>
        <taxon>Chordata</taxon>
        <taxon>Craniata</taxon>
        <taxon>Vertebrata</taxon>
        <taxon>Euteleostomi</taxon>
        <taxon>Actinopterygii</taxon>
        <taxon>Neopterygii</taxon>
        <taxon>Teleostei</taxon>
        <taxon>Neoteleostei</taxon>
        <taxon>Acanthomorphata</taxon>
        <taxon>Ovalentaria</taxon>
        <taxon>Cichlomorphae</taxon>
        <taxon>Cichliformes</taxon>
        <taxon>Cichlidae</taxon>
        <taxon>African cichlids</taxon>
        <taxon>Pseudocrenilabrinae</taxon>
        <taxon>Haplochromini</taxon>
        <taxon>Maylandia</taxon>
        <taxon>Maylandia zebra complex</taxon>
    </lineage>
</organism>
<dbReference type="Gene3D" id="3.80.10.10">
    <property type="entry name" value="Ribonuclease Inhibitor"/>
    <property type="match status" value="1"/>
</dbReference>
<evidence type="ECO:0000256" key="1">
    <source>
        <dbReference type="ARBA" id="ARBA00022614"/>
    </source>
</evidence>
<protein>
    <recommendedName>
        <fullName evidence="6">SPRY-associated domain-containing protein</fullName>
    </recommendedName>
</protein>
<feature type="chain" id="PRO_5018157373" description="SPRY-associated domain-containing protein" evidence="3">
    <location>
        <begin position="21"/>
        <end position="138"/>
    </location>
</feature>
<keyword evidence="1" id="KW-0433">Leucine-rich repeat</keyword>
<evidence type="ECO:0008006" key="6">
    <source>
        <dbReference type="Google" id="ProtNLM"/>
    </source>
</evidence>
<name>A0A3P9CX86_9CICH</name>
<dbReference type="AlphaFoldDB" id="A0A3P9CX86"/>
<accession>A0A3P9CX86</accession>
<sequence length="138" mass="15340">TLFNKLTSLFIYSLWNCCLSEISCALLGSALKSNPAHLRELDLSKNNLHDQGVNQLRQCRLETLRSETVSSRNCSSLMIPAQTSTPPPPCWRLSRTGALCPLPIQPRAHPSGPSRLTLISSVHKTLEKPVLRYFLAQS</sequence>
<reference evidence="4 5" key="1">
    <citation type="journal article" date="2014" name="Nature">
        <title>The genomic substrate for adaptive radiation in African cichlid fish.</title>
        <authorList>
            <person name="Brawand D."/>
            <person name="Wagner C.E."/>
            <person name="Li Y.I."/>
            <person name="Malinsky M."/>
            <person name="Keller I."/>
            <person name="Fan S."/>
            <person name="Simakov O."/>
            <person name="Ng A.Y."/>
            <person name="Lim Z.W."/>
            <person name="Bezault E."/>
            <person name="Turner-Maier J."/>
            <person name="Johnson J."/>
            <person name="Alcazar R."/>
            <person name="Noh H.J."/>
            <person name="Russell P."/>
            <person name="Aken B."/>
            <person name="Alfoldi J."/>
            <person name="Amemiya C."/>
            <person name="Azzouzi N."/>
            <person name="Baroiller J.F."/>
            <person name="Barloy-Hubler F."/>
            <person name="Berlin A."/>
            <person name="Bloomquist R."/>
            <person name="Carleton K.L."/>
            <person name="Conte M.A."/>
            <person name="D'Cotta H."/>
            <person name="Eshel O."/>
            <person name="Gaffney L."/>
            <person name="Galibert F."/>
            <person name="Gante H.F."/>
            <person name="Gnerre S."/>
            <person name="Greuter L."/>
            <person name="Guyon R."/>
            <person name="Haddad N.S."/>
            <person name="Haerty W."/>
            <person name="Harris R.M."/>
            <person name="Hofmann H.A."/>
            <person name="Hourlier T."/>
            <person name="Hulata G."/>
            <person name="Jaffe D.B."/>
            <person name="Lara M."/>
            <person name="Lee A.P."/>
            <person name="MacCallum I."/>
            <person name="Mwaiko S."/>
            <person name="Nikaido M."/>
            <person name="Nishihara H."/>
            <person name="Ozouf-Costaz C."/>
            <person name="Penman D.J."/>
            <person name="Przybylski D."/>
            <person name="Rakotomanga M."/>
            <person name="Renn S.C.P."/>
            <person name="Ribeiro F.J."/>
            <person name="Ron M."/>
            <person name="Salzburger W."/>
            <person name="Sanchez-Pulido L."/>
            <person name="Santos M.E."/>
            <person name="Searle S."/>
            <person name="Sharpe T."/>
            <person name="Swofford R."/>
            <person name="Tan F.J."/>
            <person name="Williams L."/>
            <person name="Young S."/>
            <person name="Yin S."/>
            <person name="Okada N."/>
            <person name="Kocher T.D."/>
            <person name="Miska E.A."/>
            <person name="Lander E.S."/>
            <person name="Venkatesh B."/>
            <person name="Fernald R.D."/>
            <person name="Meyer A."/>
            <person name="Ponting C.P."/>
            <person name="Streelman J.T."/>
            <person name="Lindblad-Toh K."/>
            <person name="Seehausen O."/>
            <person name="Di Palma F."/>
        </authorList>
    </citation>
    <scope>NUCLEOTIDE SEQUENCE</scope>
</reference>
<evidence type="ECO:0000313" key="5">
    <source>
        <dbReference type="Proteomes" id="UP000265160"/>
    </source>
</evidence>